<keyword evidence="1" id="KW-0479">Metal-binding</keyword>
<keyword evidence="3" id="KW-0862">Zinc</keyword>
<sequence length="107" mass="11939">MVYMVPHEAFACRCAKGDIVLRQSYKHESYGKLYYACPKTKPPKHFGCGFFLWKETRLRELMSSPGAPSYSAGHSTPPITVADISTPLSYSSDLQRPSKLFSGSSKK</sequence>
<evidence type="ECO:0000256" key="3">
    <source>
        <dbReference type="ARBA" id="ARBA00022833"/>
    </source>
</evidence>
<name>A0ABQ4Y840_9ASTR</name>
<feature type="domain" description="GRF-type" evidence="5">
    <location>
        <begin position="12"/>
        <end position="57"/>
    </location>
</feature>
<proteinExistence type="predicted"/>
<reference evidence="6" key="1">
    <citation type="journal article" date="2022" name="Int. J. Mol. Sci.">
        <title>Draft Genome of Tanacetum Coccineum: Genomic Comparison of Closely Related Tanacetum-Family Plants.</title>
        <authorList>
            <person name="Yamashiro T."/>
            <person name="Shiraishi A."/>
            <person name="Nakayama K."/>
            <person name="Satake H."/>
        </authorList>
    </citation>
    <scope>NUCLEOTIDE SEQUENCE</scope>
</reference>
<dbReference type="EMBL" id="BQNB010010162">
    <property type="protein sequence ID" value="GJS73535.1"/>
    <property type="molecule type" value="Genomic_DNA"/>
</dbReference>
<reference evidence="6" key="2">
    <citation type="submission" date="2022-01" db="EMBL/GenBank/DDBJ databases">
        <authorList>
            <person name="Yamashiro T."/>
            <person name="Shiraishi A."/>
            <person name="Satake H."/>
            <person name="Nakayama K."/>
        </authorList>
    </citation>
    <scope>NUCLEOTIDE SEQUENCE</scope>
</reference>
<comment type="caution">
    <text evidence="6">The sequence shown here is derived from an EMBL/GenBank/DDBJ whole genome shotgun (WGS) entry which is preliminary data.</text>
</comment>
<gene>
    <name evidence="6" type="ORF">Tco_0706376</name>
</gene>
<keyword evidence="7" id="KW-1185">Reference proteome</keyword>
<evidence type="ECO:0000313" key="7">
    <source>
        <dbReference type="Proteomes" id="UP001151760"/>
    </source>
</evidence>
<keyword evidence="2 4" id="KW-0863">Zinc-finger</keyword>
<evidence type="ECO:0000256" key="4">
    <source>
        <dbReference type="PROSITE-ProRule" id="PRU01343"/>
    </source>
</evidence>
<protein>
    <recommendedName>
        <fullName evidence="5">GRF-type domain-containing protein</fullName>
    </recommendedName>
</protein>
<evidence type="ECO:0000259" key="5">
    <source>
        <dbReference type="PROSITE" id="PS51999"/>
    </source>
</evidence>
<dbReference type="InterPro" id="IPR010666">
    <property type="entry name" value="Znf_GRF"/>
</dbReference>
<dbReference type="Proteomes" id="UP001151760">
    <property type="component" value="Unassembled WGS sequence"/>
</dbReference>
<dbReference type="PROSITE" id="PS51999">
    <property type="entry name" value="ZF_GRF"/>
    <property type="match status" value="1"/>
</dbReference>
<evidence type="ECO:0000313" key="6">
    <source>
        <dbReference type="EMBL" id="GJS73535.1"/>
    </source>
</evidence>
<evidence type="ECO:0000256" key="2">
    <source>
        <dbReference type="ARBA" id="ARBA00022771"/>
    </source>
</evidence>
<accession>A0ABQ4Y840</accession>
<evidence type="ECO:0000256" key="1">
    <source>
        <dbReference type="ARBA" id="ARBA00022723"/>
    </source>
</evidence>
<organism evidence="6 7">
    <name type="scientific">Tanacetum coccineum</name>
    <dbReference type="NCBI Taxonomy" id="301880"/>
    <lineage>
        <taxon>Eukaryota</taxon>
        <taxon>Viridiplantae</taxon>
        <taxon>Streptophyta</taxon>
        <taxon>Embryophyta</taxon>
        <taxon>Tracheophyta</taxon>
        <taxon>Spermatophyta</taxon>
        <taxon>Magnoliopsida</taxon>
        <taxon>eudicotyledons</taxon>
        <taxon>Gunneridae</taxon>
        <taxon>Pentapetalae</taxon>
        <taxon>asterids</taxon>
        <taxon>campanulids</taxon>
        <taxon>Asterales</taxon>
        <taxon>Asteraceae</taxon>
        <taxon>Asteroideae</taxon>
        <taxon>Anthemideae</taxon>
        <taxon>Anthemidinae</taxon>
        <taxon>Tanacetum</taxon>
    </lineage>
</organism>